<protein>
    <submittedName>
        <fullName evidence="2">GNAT family N-acetyltransferase</fullName>
    </submittedName>
</protein>
<organism evidence="2 3">
    <name type="scientific">Stakelama marina</name>
    <dbReference type="NCBI Taxonomy" id="2826939"/>
    <lineage>
        <taxon>Bacteria</taxon>
        <taxon>Pseudomonadati</taxon>
        <taxon>Pseudomonadota</taxon>
        <taxon>Alphaproteobacteria</taxon>
        <taxon>Sphingomonadales</taxon>
        <taxon>Sphingomonadaceae</taxon>
        <taxon>Stakelama</taxon>
    </lineage>
</organism>
<dbReference type="PANTHER" id="PTHR43792">
    <property type="entry name" value="GNAT FAMILY, PUTATIVE (AFU_ORTHOLOGUE AFUA_3G00765)-RELATED-RELATED"/>
    <property type="match status" value="1"/>
</dbReference>
<dbReference type="RefSeq" id="WP_284052472.1">
    <property type="nucleotide sequence ID" value="NZ_JAGRQC010000001.1"/>
</dbReference>
<evidence type="ECO:0000259" key="1">
    <source>
        <dbReference type="PROSITE" id="PS51186"/>
    </source>
</evidence>
<evidence type="ECO:0000313" key="3">
    <source>
        <dbReference type="Proteomes" id="UP000676996"/>
    </source>
</evidence>
<dbReference type="Pfam" id="PF13302">
    <property type="entry name" value="Acetyltransf_3"/>
    <property type="match status" value="1"/>
</dbReference>
<reference evidence="2" key="1">
    <citation type="submission" date="2021-04" db="EMBL/GenBank/DDBJ databases">
        <title>Ouciella asimina sp. nov., isolated from the surface seawater in the hydrothermal field of Okinawa Trough.</title>
        <authorList>
            <person name="Shuang W."/>
        </authorList>
    </citation>
    <scope>NUCLEOTIDE SEQUENCE</scope>
    <source>
        <strain evidence="2">LXI357</strain>
    </source>
</reference>
<proteinExistence type="predicted"/>
<evidence type="ECO:0000313" key="2">
    <source>
        <dbReference type="EMBL" id="MBR0551184.1"/>
    </source>
</evidence>
<dbReference type="InterPro" id="IPR016181">
    <property type="entry name" value="Acyl_CoA_acyltransferase"/>
</dbReference>
<dbReference type="InterPro" id="IPR051531">
    <property type="entry name" value="N-acetyltransferase"/>
</dbReference>
<feature type="domain" description="N-acetyltransferase" evidence="1">
    <location>
        <begin position="8"/>
        <end position="168"/>
    </location>
</feature>
<keyword evidence="3" id="KW-1185">Reference proteome</keyword>
<accession>A0A8T4IBI0</accession>
<dbReference type="SUPFAM" id="SSF55729">
    <property type="entry name" value="Acyl-CoA N-acyltransferases (Nat)"/>
    <property type="match status" value="1"/>
</dbReference>
<dbReference type="PROSITE" id="PS51186">
    <property type="entry name" value="GNAT"/>
    <property type="match status" value="1"/>
</dbReference>
<sequence length="184" mass="20036">MFMRTRRLTLRPGWAEDAPELAAAIGHQDVARMLGRMPWPYSLSDAESFLATEKREGAGFLICSREGDDAPIIGGIGFGPHDDRPHELGYWLTPAAWGNGYATEAGLAVIELARALGVPRLTAGHFVDNPASGKVLRKLGFQPIATHNRYSLGRDAWTPCAEYALQLRSEPDHGGDEQDARLAA</sequence>
<gene>
    <name evidence="2" type="ORF">J7S20_01540</name>
</gene>
<dbReference type="EMBL" id="JAGRQC010000001">
    <property type="protein sequence ID" value="MBR0551184.1"/>
    <property type="molecule type" value="Genomic_DNA"/>
</dbReference>
<dbReference type="AlphaFoldDB" id="A0A8T4IBI0"/>
<dbReference type="Gene3D" id="3.40.630.30">
    <property type="match status" value="1"/>
</dbReference>
<dbReference type="InterPro" id="IPR000182">
    <property type="entry name" value="GNAT_dom"/>
</dbReference>
<comment type="caution">
    <text evidence="2">The sequence shown here is derived from an EMBL/GenBank/DDBJ whole genome shotgun (WGS) entry which is preliminary data.</text>
</comment>
<name>A0A8T4IBI0_9SPHN</name>
<dbReference type="GO" id="GO:0016747">
    <property type="term" value="F:acyltransferase activity, transferring groups other than amino-acyl groups"/>
    <property type="evidence" value="ECO:0007669"/>
    <property type="project" value="InterPro"/>
</dbReference>
<dbReference type="Proteomes" id="UP000676996">
    <property type="component" value="Unassembled WGS sequence"/>
</dbReference>